<sequence>MIQLVLEHNNTSLNFNISNIFIPTIPRFNPDNANMQTRVAALEALFIYRANWEDSVEAAKSRNNAG</sequence>
<dbReference type="KEGG" id="psco:LY89DRAFT_692473"/>
<name>A0A132B272_MOLSC</name>
<evidence type="ECO:0000313" key="1">
    <source>
        <dbReference type="EMBL" id="KUJ06495.1"/>
    </source>
</evidence>
<reference evidence="1 2" key="1">
    <citation type="submission" date="2015-10" db="EMBL/GenBank/DDBJ databases">
        <title>Full genome of DAOMC 229536 Phialocephala scopiformis, a fungal endophyte of spruce producing the potent anti-insectan compound rugulosin.</title>
        <authorList>
            <consortium name="DOE Joint Genome Institute"/>
            <person name="Walker A.K."/>
            <person name="Frasz S.L."/>
            <person name="Seifert K.A."/>
            <person name="Miller J.D."/>
            <person name="Mondo S.J."/>
            <person name="Labutti K."/>
            <person name="Lipzen A."/>
            <person name="Dockter R."/>
            <person name="Kennedy M."/>
            <person name="Grigoriev I.V."/>
            <person name="Spatafora J.W."/>
        </authorList>
    </citation>
    <scope>NUCLEOTIDE SEQUENCE [LARGE SCALE GENOMIC DNA]</scope>
    <source>
        <strain evidence="1 2">CBS 120377</strain>
    </source>
</reference>
<dbReference type="RefSeq" id="XP_018060850.1">
    <property type="nucleotide sequence ID" value="XM_018216547.1"/>
</dbReference>
<dbReference type="Proteomes" id="UP000070700">
    <property type="component" value="Unassembled WGS sequence"/>
</dbReference>
<accession>A0A132B272</accession>
<dbReference type="GeneID" id="28826273"/>
<dbReference type="AlphaFoldDB" id="A0A132B272"/>
<organism evidence="1 2">
    <name type="scientific">Mollisia scopiformis</name>
    <name type="common">Conifer needle endophyte fungus</name>
    <name type="synonym">Phialocephala scopiformis</name>
    <dbReference type="NCBI Taxonomy" id="149040"/>
    <lineage>
        <taxon>Eukaryota</taxon>
        <taxon>Fungi</taxon>
        <taxon>Dikarya</taxon>
        <taxon>Ascomycota</taxon>
        <taxon>Pezizomycotina</taxon>
        <taxon>Leotiomycetes</taxon>
        <taxon>Helotiales</taxon>
        <taxon>Mollisiaceae</taxon>
        <taxon>Mollisia</taxon>
    </lineage>
</organism>
<keyword evidence="2" id="KW-1185">Reference proteome</keyword>
<dbReference type="EMBL" id="KQ947446">
    <property type="protein sequence ID" value="KUJ06495.1"/>
    <property type="molecule type" value="Genomic_DNA"/>
</dbReference>
<evidence type="ECO:0000313" key="2">
    <source>
        <dbReference type="Proteomes" id="UP000070700"/>
    </source>
</evidence>
<gene>
    <name evidence="1" type="ORF">LY89DRAFT_692473</name>
</gene>
<protein>
    <submittedName>
        <fullName evidence="1">Uncharacterized protein</fullName>
    </submittedName>
</protein>
<dbReference type="InParanoid" id="A0A132B272"/>
<proteinExistence type="predicted"/>